<keyword evidence="2" id="KW-1185">Reference proteome</keyword>
<evidence type="ECO:0000313" key="1">
    <source>
        <dbReference type="EMBL" id="GHC68676.1"/>
    </source>
</evidence>
<sequence>MDGRKLCESFLSVGSNANETYDIFRCHIPTVALGAAETAKLMWSGVKQRLVSFHGMKIAYSGSGKKGALRSIAAKEKYKGDKTETVFDRLLSTQSSAFFCSDHVVTCYQIAIEQVAAQGDFRTTEIEKIFKLESHCYQPAYLWRTLKKSSFFTFVGSARAGNQVWSKSYLK</sequence>
<gene>
    <name evidence="1" type="ORF">GCM10010136_13620</name>
</gene>
<comment type="caution">
    <text evidence="1">The sequence shown here is derived from an EMBL/GenBank/DDBJ whole genome shotgun (WGS) entry which is preliminary data.</text>
</comment>
<evidence type="ECO:0000313" key="2">
    <source>
        <dbReference type="Proteomes" id="UP000641137"/>
    </source>
</evidence>
<organism evidence="1 2">
    <name type="scientific">Limoniibacter endophyticus</name>
    <dbReference type="NCBI Taxonomy" id="1565040"/>
    <lineage>
        <taxon>Bacteria</taxon>
        <taxon>Pseudomonadati</taxon>
        <taxon>Pseudomonadota</taxon>
        <taxon>Alphaproteobacteria</taxon>
        <taxon>Hyphomicrobiales</taxon>
        <taxon>Bartonellaceae</taxon>
        <taxon>Limoniibacter</taxon>
    </lineage>
</organism>
<dbReference type="Proteomes" id="UP000641137">
    <property type="component" value="Unassembled WGS sequence"/>
</dbReference>
<protein>
    <submittedName>
        <fullName evidence="1">Uncharacterized protein</fullName>
    </submittedName>
</protein>
<dbReference type="AlphaFoldDB" id="A0A8J3GGG5"/>
<proteinExistence type="predicted"/>
<accession>A0A8J3GGG5</accession>
<reference evidence="1" key="2">
    <citation type="submission" date="2020-09" db="EMBL/GenBank/DDBJ databases">
        <authorList>
            <person name="Sun Q."/>
            <person name="Kim S."/>
        </authorList>
    </citation>
    <scope>NUCLEOTIDE SEQUENCE</scope>
    <source>
        <strain evidence="1">KCTC 42097</strain>
    </source>
</reference>
<name>A0A8J3GGG5_9HYPH</name>
<reference evidence="1" key="1">
    <citation type="journal article" date="2014" name="Int. J. Syst. Evol. Microbiol.">
        <title>Complete genome sequence of Corynebacterium casei LMG S-19264T (=DSM 44701T), isolated from a smear-ripened cheese.</title>
        <authorList>
            <consortium name="US DOE Joint Genome Institute (JGI-PGF)"/>
            <person name="Walter F."/>
            <person name="Albersmeier A."/>
            <person name="Kalinowski J."/>
            <person name="Ruckert C."/>
        </authorList>
    </citation>
    <scope>NUCLEOTIDE SEQUENCE</scope>
    <source>
        <strain evidence="1">KCTC 42097</strain>
    </source>
</reference>
<dbReference type="EMBL" id="BMZO01000004">
    <property type="protein sequence ID" value="GHC68676.1"/>
    <property type="molecule type" value="Genomic_DNA"/>
</dbReference>